<dbReference type="Proteomes" id="UP001153332">
    <property type="component" value="Unassembled WGS sequence"/>
</dbReference>
<proteinExistence type="predicted"/>
<dbReference type="EMBL" id="JAPUUL010002238">
    <property type="protein sequence ID" value="KAJ8125665.1"/>
    <property type="molecule type" value="Genomic_DNA"/>
</dbReference>
<accession>A0ACC2JE18</accession>
<gene>
    <name evidence="1" type="ORF">O1611_g7974</name>
</gene>
<organism evidence="1 2">
    <name type="scientific">Lasiodiplodia mahajangana</name>
    <dbReference type="NCBI Taxonomy" id="1108764"/>
    <lineage>
        <taxon>Eukaryota</taxon>
        <taxon>Fungi</taxon>
        <taxon>Dikarya</taxon>
        <taxon>Ascomycota</taxon>
        <taxon>Pezizomycotina</taxon>
        <taxon>Dothideomycetes</taxon>
        <taxon>Dothideomycetes incertae sedis</taxon>
        <taxon>Botryosphaeriales</taxon>
        <taxon>Botryosphaeriaceae</taxon>
        <taxon>Lasiodiplodia</taxon>
    </lineage>
</organism>
<reference evidence="1" key="1">
    <citation type="submission" date="2022-12" db="EMBL/GenBank/DDBJ databases">
        <title>Genome Sequence of Lasiodiplodia mahajangana.</title>
        <authorList>
            <person name="Buettner E."/>
        </authorList>
    </citation>
    <scope>NUCLEOTIDE SEQUENCE</scope>
    <source>
        <strain evidence="1">VT137</strain>
    </source>
</reference>
<evidence type="ECO:0000313" key="1">
    <source>
        <dbReference type="EMBL" id="KAJ8125665.1"/>
    </source>
</evidence>
<evidence type="ECO:0000313" key="2">
    <source>
        <dbReference type="Proteomes" id="UP001153332"/>
    </source>
</evidence>
<name>A0ACC2JE18_9PEZI</name>
<sequence length="589" mass="67678">MVLHVHEMSVPDPPVTSDSLSAKFEDFDDPEVFQKAVPHTENRHSQNFVVEFGPESARIAFDLDASGIEALLKSERDVKKYPIRWINIWNPRAQKTAMSAIGNHYEFSERLIRLMCLPAHPQSQHQPRRHRGLGHALARVRRHGDLEAGRLGVANNDIPLESRSTVLLPKEEESENELEDLDDDNMELYLQVKNTVNYFSTDQTQKALCIGAHWLHKRPTGDHEHENKSMMPPKHWQWLAICNDHTVLSIHEQPSFEPTPEKEDAVKWNAKELKNMRDNTLDVLRQLSKQGFDLYKKKPLSLNSVRRPLSKWHGHSRDSVGLNRTDTGMSFVNAAEPVSLADEGTSNLFYYLFEDYVAAGPLKTAEKKLEYITNKVLDSARPKIRNKSRDIIPTLHYLSKDLRELKHLFENYRNLISKITAVGKADAQAPNGHVEDARKVMLTDTALSRFDRLGDRLQYLMLNSIEGYLGEISAVSSTYFNLTQQKDSEATARLTRSATLLAKLSVFFLPISFLTSYFSIQIEDLYMYWHGTDYWYSFAVIASVSFVSLFFFSRLLMFFSDTLDMWASQTGVWFRRALGFKVQDDDDDD</sequence>
<protein>
    <submittedName>
        <fullName evidence="1">Uncharacterized protein</fullName>
    </submittedName>
</protein>
<comment type="caution">
    <text evidence="1">The sequence shown here is derived from an EMBL/GenBank/DDBJ whole genome shotgun (WGS) entry which is preliminary data.</text>
</comment>
<keyword evidence="2" id="KW-1185">Reference proteome</keyword>